<organism evidence="10 11">
    <name type="scientific">Anopheles dirus</name>
    <dbReference type="NCBI Taxonomy" id="7168"/>
    <lineage>
        <taxon>Eukaryota</taxon>
        <taxon>Metazoa</taxon>
        <taxon>Ecdysozoa</taxon>
        <taxon>Arthropoda</taxon>
        <taxon>Hexapoda</taxon>
        <taxon>Insecta</taxon>
        <taxon>Pterygota</taxon>
        <taxon>Neoptera</taxon>
        <taxon>Endopterygota</taxon>
        <taxon>Diptera</taxon>
        <taxon>Nematocera</taxon>
        <taxon>Culicoidea</taxon>
        <taxon>Culicidae</taxon>
        <taxon>Anophelinae</taxon>
        <taxon>Anopheles</taxon>
    </lineage>
</organism>
<dbReference type="VEuPathDB" id="VectorBase:ADIR003026"/>
<dbReference type="PRINTS" id="PR00237">
    <property type="entry name" value="GPCRRHODOPSN"/>
</dbReference>
<dbReference type="GO" id="GO:0032870">
    <property type="term" value="P:cellular response to hormone stimulus"/>
    <property type="evidence" value="ECO:0007669"/>
    <property type="project" value="TreeGrafter"/>
</dbReference>
<keyword evidence="7" id="KW-0675">Receptor</keyword>
<dbReference type="SUPFAM" id="SSF81321">
    <property type="entry name" value="Family A G protein-coupled receptor-like"/>
    <property type="match status" value="1"/>
</dbReference>
<evidence type="ECO:0000259" key="9">
    <source>
        <dbReference type="PROSITE" id="PS50262"/>
    </source>
</evidence>
<dbReference type="GO" id="GO:0005886">
    <property type="term" value="C:plasma membrane"/>
    <property type="evidence" value="ECO:0007669"/>
    <property type="project" value="UniProtKB-SubCell"/>
</dbReference>
<comment type="subcellular location">
    <subcellularLocation>
        <location evidence="1">Cell membrane</location>
        <topology evidence="1">Multi-pass membrane protein</topology>
    </subcellularLocation>
</comment>
<dbReference type="Pfam" id="PF00001">
    <property type="entry name" value="7tm_1"/>
    <property type="match status" value="1"/>
</dbReference>
<proteinExistence type="inferred from homology"/>
<sequence length="250" mass="28171">MAALPEECSWLTGLPFSFFAGSEKIFRIDTSAVDRTTYYRRSDTNRQRLIHKAKMKSLRISVVIVVAFIVCWTPYYIMMLIFMFLNPTERFGEDLQSGIFFFGMSNSLINPLIYGAFHLVPIRQRRNQYNQHVREGSVYFQRSSTFNHHNGHQRNLNPHIKFSNSHSNLPEEISLMSLEKDLRSLDENVNQIHQKGGGGVGTGGTGTSAVGCGAATGGGGGSGSRIKRRSFTSKFLSFSRLLQRNHPTKL</sequence>
<keyword evidence="4 8" id="KW-0812">Transmembrane</keyword>
<evidence type="ECO:0000256" key="6">
    <source>
        <dbReference type="ARBA" id="ARBA00023136"/>
    </source>
</evidence>
<feature type="transmembrane region" description="Helical" evidence="8">
    <location>
        <begin position="97"/>
        <end position="117"/>
    </location>
</feature>
<dbReference type="STRING" id="7168.A0A182N5V5"/>
<dbReference type="PANTHER" id="PTHR24241:SF59">
    <property type="entry name" value="ADIPOKINETIC HORMONE RECEPTOR, ISOFORM C"/>
    <property type="match status" value="1"/>
</dbReference>
<evidence type="ECO:0000313" key="11">
    <source>
        <dbReference type="Proteomes" id="UP000075884"/>
    </source>
</evidence>
<evidence type="ECO:0000256" key="7">
    <source>
        <dbReference type="ARBA" id="ARBA00023170"/>
    </source>
</evidence>
<dbReference type="GO" id="GO:0004930">
    <property type="term" value="F:G protein-coupled receptor activity"/>
    <property type="evidence" value="ECO:0007669"/>
    <property type="project" value="InterPro"/>
</dbReference>
<evidence type="ECO:0000256" key="4">
    <source>
        <dbReference type="ARBA" id="ARBA00022692"/>
    </source>
</evidence>
<evidence type="ECO:0000256" key="8">
    <source>
        <dbReference type="SAM" id="Phobius"/>
    </source>
</evidence>
<dbReference type="AlphaFoldDB" id="A0A182N5V5"/>
<dbReference type="InterPro" id="IPR017452">
    <property type="entry name" value="GPCR_Rhodpsn_7TM"/>
</dbReference>
<evidence type="ECO:0000256" key="3">
    <source>
        <dbReference type="ARBA" id="ARBA00022475"/>
    </source>
</evidence>
<accession>A0A182N5V5</accession>
<evidence type="ECO:0000256" key="2">
    <source>
        <dbReference type="ARBA" id="ARBA00010663"/>
    </source>
</evidence>
<dbReference type="PANTHER" id="PTHR24241">
    <property type="entry name" value="NEUROPEPTIDE RECEPTOR-RELATED G-PROTEIN COUPLED RECEPTOR"/>
    <property type="match status" value="1"/>
</dbReference>
<dbReference type="PROSITE" id="PS50262">
    <property type="entry name" value="G_PROTEIN_RECEP_F1_2"/>
    <property type="match status" value="1"/>
</dbReference>
<evidence type="ECO:0000256" key="5">
    <source>
        <dbReference type="ARBA" id="ARBA00022989"/>
    </source>
</evidence>
<dbReference type="EnsemblMetazoa" id="ADIR003026-RA">
    <property type="protein sequence ID" value="ADIR003026-PA"/>
    <property type="gene ID" value="ADIR003026"/>
</dbReference>
<protein>
    <recommendedName>
        <fullName evidence="9">G-protein coupled receptors family 1 profile domain-containing protein</fullName>
    </recommendedName>
</protein>
<reference evidence="11" key="1">
    <citation type="submission" date="2013-03" db="EMBL/GenBank/DDBJ databases">
        <title>The Genome Sequence of Anopheles dirus WRAIR2.</title>
        <authorList>
            <consortium name="The Broad Institute Genomics Platform"/>
            <person name="Neafsey D.E."/>
            <person name="Walton C."/>
            <person name="Walker B."/>
            <person name="Young S.K."/>
            <person name="Zeng Q."/>
            <person name="Gargeya S."/>
            <person name="Fitzgerald M."/>
            <person name="Haas B."/>
            <person name="Abouelleil A."/>
            <person name="Allen A.W."/>
            <person name="Alvarado L."/>
            <person name="Arachchi H.M."/>
            <person name="Berlin A.M."/>
            <person name="Chapman S.B."/>
            <person name="Gainer-Dewar J."/>
            <person name="Goldberg J."/>
            <person name="Griggs A."/>
            <person name="Gujja S."/>
            <person name="Hansen M."/>
            <person name="Howarth C."/>
            <person name="Imamovic A."/>
            <person name="Ireland A."/>
            <person name="Larimer J."/>
            <person name="McCowan C."/>
            <person name="Murphy C."/>
            <person name="Pearson M."/>
            <person name="Poon T.W."/>
            <person name="Priest M."/>
            <person name="Roberts A."/>
            <person name="Saif S."/>
            <person name="Shea T."/>
            <person name="Sisk P."/>
            <person name="Sykes S."/>
            <person name="Wortman J."/>
            <person name="Nusbaum C."/>
            <person name="Birren B."/>
        </authorList>
    </citation>
    <scope>NUCLEOTIDE SEQUENCE [LARGE SCALE GENOMIC DNA]</scope>
    <source>
        <strain evidence="11">WRAIR2</strain>
    </source>
</reference>
<keyword evidence="6 8" id="KW-0472">Membrane</keyword>
<evidence type="ECO:0000313" key="10">
    <source>
        <dbReference type="EnsemblMetazoa" id="ADIR003026-PA"/>
    </source>
</evidence>
<keyword evidence="5 8" id="KW-1133">Transmembrane helix</keyword>
<feature type="domain" description="G-protein coupled receptors family 1 profile" evidence="9">
    <location>
        <begin position="1"/>
        <end position="114"/>
    </location>
</feature>
<comment type="similarity">
    <text evidence="2">Belongs to the G-protein coupled receptor 1 family.</text>
</comment>
<dbReference type="Gene3D" id="1.20.1070.10">
    <property type="entry name" value="Rhodopsin 7-helix transmembrane proteins"/>
    <property type="match status" value="1"/>
</dbReference>
<keyword evidence="11" id="KW-1185">Reference proteome</keyword>
<reference evidence="10" key="2">
    <citation type="submission" date="2020-05" db="UniProtKB">
        <authorList>
            <consortium name="EnsemblMetazoa"/>
        </authorList>
    </citation>
    <scope>IDENTIFICATION</scope>
    <source>
        <strain evidence="10">WRAIR2</strain>
    </source>
</reference>
<name>A0A182N5V5_9DIPT</name>
<dbReference type="Proteomes" id="UP000075884">
    <property type="component" value="Unassembled WGS sequence"/>
</dbReference>
<dbReference type="GO" id="GO:0042277">
    <property type="term" value="F:peptide binding"/>
    <property type="evidence" value="ECO:0007669"/>
    <property type="project" value="TreeGrafter"/>
</dbReference>
<evidence type="ECO:0000256" key="1">
    <source>
        <dbReference type="ARBA" id="ARBA00004651"/>
    </source>
</evidence>
<keyword evidence="3" id="KW-1003">Cell membrane</keyword>
<dbReference type="InterPro" id="IPR000276">
    <property type="entry name" value="GPCR_Rhodpsn"/>
</dbReference>
<feature type="transmembrane region" description="Helical" evidence="8">
    <location>
        <begin position="58"/>
        <end position="85"/>
    </location>
</feature>